<reference evidence="3" key="1">
    <citation type="submission" date="2016-06" db="EMBL/GenBank/DDBJ databases">
        <title>Whole genome sequencing of Thermus brockianus strain GE-1.</title>
        <authorList>
            <person name="Schaefers C."/>
            <person name="Blank S."/>
            <person name="Wiebusch S."/>
            <person name="Elleuche S."/>
            <person name="Antranikian G."/>
        </authorList>
    </citation>
    <scope>NUCLEOTIDE SEQUENCE [LARGE SCALE GENOMIC DNA]</scope>
    <source>
        <strain evidence="3">GE-1</strain>
    </source>
</reference>
<feature type="region of interest" description="Disordered" evidence="1">
    <location>
        <begin position="48"/>
        <end position="69"/>
    </location>
</feature>
<keyword evidence="2" id="KW-0489">Methyltransferase</keyword>
<dbReference type="GO" id="GO:0032259">
    <property type="term" value="P:methylation"/>
    <property type="evidence" value="ECO:0007669"/>
    <property type="project" value="UniProtKB-KW"/>
</dbReference>
<dbReference type="STRING" id="56956.A0O31_01147"/>
<evidence type="ECO:0000313" key="3">
    <source>
        <dbReference type="Proteomes" id="UP000182993"/>
    </source>
</evidence>
<accession>A0A1J0LSS8</accession>
<keyword evidence="2" id="KW-0808">Transferase</keyword>
<dbReference type="Gene3D" id="3.40.50.150">
    <property type="entry name" value="Vaccinia Virus protein VP39"/>
    <property type="match status" value="1"/>
</dbReference>
<name>A0A1J0LSS8_THEBO</name>
<dbReference type="Proteomes" id="UP000182993">
    <property type="component" value="Chromosome"/>
</dbReference>
<sequence>MVAQKGPKVAEELVPLPNALPSLGGRMGEVRRLTLPEGEERYLVVLQKEAPTPPRYPRRPGLPEKHPLC</sequence>
<organism evidence="2 3">
    <name type="scientific">Thermus brockianus</name>
    <dbReference type="NCBI Taxonomy" id="56956"/>
    <lineage>
        <taxon>Bacteria</taxon>
        <taxon>Thermotogati</taxon>
        <taxon>Deinococcota</taxon>
        <taxon>Deinococci</taxon>
        <taxon>Thermales</taxon>
        <taxon>Thermaceae</taxon>
        <taxon>Thermus</taxon>
    </lineage>
</organism>
<dbReference type="InterPro" id="IPR029063">
    <property type="entry name" value="SAM-dependent_MTases_sf"/>
</dbReference>
<evidence type="ECO:0000313" key="2">
    <source>
        <dbReference type="EMBL" id="APD09288.1"/>
    </source>
</evidence>
<dbReference type="EMBL" id="CP016312">
    <property type="protein sequence ID" value="APD09288.1"/>
    <property type="molecule type" value="Genomic_DNA"/>
</dbReference>
<dbReference type="AlphaFoldDB" id="A0A1J0LSS8"/>
<gene>
    <name evidence="2" type="primary">gidB</name>
    <name evidence="2" type="ORF">A0O31_01147</name>
</gene>
<dbReference type="KEGG" id="tbc:A0O31_01147"/>
<dbReference type="GO" id="GO:0008168">
    <property type="term" value="F:methyltransferase activity"/>
    <property type="evidence" value="ECO:0007669"/>
    <property type="project" value="UniProtKB-KW"/>
</dbReference>
<evidence type="ECO:0000256" key="1">
    <source>
        <dbReference type="SAM" id="MobiDB-lite"/>
    </source>
</evidence>
<protein>
    <submittedName>
        <fullName evidence="2">16S rRNA methyltransferase GidB</fullName>
    </submittedName>
</protein>
<proteinExistence type="predicted"/>